<evidence type="ECO:0000256" key="14">
    <source>
        <dbReference type="ARBA" id="ARBA00038530"/>
    </source>
</evidence>
<dbReference type="InterPro" id="IPR036179">
    <property type="entry name" value="Ig-like_dom_sf"/>
</dbReference>
<evidence type="ECO:0000256" key="5">
    <source>
        <dbReference type="ARBA" id="ARBA00022737"/>
    </source>
</evidence>
<feature type="transmembrane region" description="Helical" evidence="17">
    <location>
        <begin position="691"/>
        <end position="715"/>
    </location>
</feature>
<reference evidence="20" key="1">
    <citation type="submission" date="2021-04" db="EMBL/GenBank/DDBJ databases">
        <authorList>
            <person name="Chebbi M.A.C M."/>
        </authorList>
    </citation>
    <scope>NUCLEOTIDE SEQUENCE</scope>
</reference>
<dbReference type="Gene3D" id="2.60.40.10">
    <property type="entry name" value="Immunoglobulins"/>
    <property type="match status" value="5"/>
</dbReference>
<feature type="compositionally biased region" description="Polar residues" evidence="16">
    <location>
        <begin position="414"/>
        <end position="432"/>
    </location>
</feature>
<evidence type="ECO:0000313" key="20">
    <source>
        <dbReference type="EMBL" id="CAG5096344.1"/>
    </source>
</evidence>
<evidence type="ECO:0000256" key="11">
    <source>
        <dbReference type="ARBA" id="ARBA00023319"/>
    </source>
</evidence>
<dbReference type="InterPro" id="IPR003961">
    <property type="entry name" value="FN3_dom"/>
</dbReference>
<dbReference type="PROSITE" id="PS50853">
    <property type="entry name" value="FN3"/>
    <property type="match status" value="2"/>
</dbReference>
<comment type="caution">
    <text evidence="20">The sequence shown here is derived from an EMBL/GenBank/DDBJ whole genome shotgun (WGS) entry which is preliminary data.</text>
</comment>
<keyword evidence="3 17" id="KW-0812">Transmembrane</keyword>
<evidence type="ECO:0000256" key="1">
    <source>
        <dbReference type="ARBA" id="ARBA00004479"/>
    </source>
</evidence>
<feature type="compositionally biased region" description="Basic residues" evidence="16">
    <location>
        <begin position="436"/>
        <end position="456"/>
    </location>
</feature>
<feature type="domain" description="Fibronectin type-III" evidence="19">
    <location>
        <begin position="569"/>
        <end position="664"/>
    </location>
</feature>
<dbReference type="SMART" id="SM00408">
    <property type="entry name" value="IGc2"/>
    <property type="match status" value="3"/>
</dbReference>
<evidence type="ECO:0000256" key="4">
    <source>
        <dbReference type="ARBA" id="ARBA00022729"/>
    </source>
</evidence>
<dbReference type="AlphaFoldDB" id="A0A8J2MQH2"/>
<dbReference type="Pfam" id="PF00041">
    <property type="entry name" value="fn3"/>
    <property type="match status" value="2"/>
</dbReference>
<keyword evidence="7 17" id="KW-1133">Transmembrane helix</keyword>
<keyword evidence="4" id="KW-0732">Signal</keyword>
<dbReference type="SMART" id="SM00409">
    <property type="entry name" value="IG"/>
    <property type="match status" value="4"/>
</dbReference>
<dbReference type="PANTHER" id="PTHR44170:SF33">
    <property type="entry name" value="BROTHER OF IHOG, ISOFORM G-RELATED"/>
    <property type="match status" value="1"/>
</dbReference>
<evidence type="ECO:0000256" key="10">
    <source>
        <dbReference type="ARBA" id="ARBA00023180"/>
    </source>
</evidence>
<feature type="region of interest" description="Disordered" evidence="16">
    <location>
        <begin position="792"/>
        <end position="816"/>
    </location>
</feature>
<protein>
    <recommendedName>
        <fullName evidence="15">Interference hedgehog</fullName>
    </recommendedName>
</protein>
<feature type="domain" description="Ig-like" evidence="18">
    <location>
        <begin position="239"/>
        <end position="322"/>
    </location>
</feature>
<dbReference type="InterPro" id="IPR003598">
    <property type="entry name" value="Ig_sub2"/>
</dbReference>
<evidence type="ECO:0000256" key="12">
    <source>
        <dbReference type="ARBA" id="ARBA00037573"/>
    </source>
</evidence>
<evidence type="ECO:0000256" key="3">
    <source>
        <dbReference type="ARBA" id="ARBA00022692"/>
    </source>
</evidence>
<gene>
    <name evidence="20" type="ORF">HICCMSTLAB_LOCUS8163</name>
</gene>
<name>A0A8J2MQH2_COTCN</name>
<dbReference type="InterPro" id="IPR013783">
    <property type="entry name" value="Ig-like_fold"/>
</dbReference>
<comment type="subunit">
    <text evidence="14">Homodimer. Heterotetramer; 2 iHog chains bind 2 hh chains when facilitated by heparin, heparin is required to promote high-affinity interactions between hh and iHog.</text>
</comment>
<dbReference type="InterPro" id="IPR007110">
    <property type="entry name" value="Ig-like_dom"/>
</dbReference>
<dbReference type="PROSITE" id="PS50835">
    <property type="entry name" value="IG_LIKE"/>
    <property type="match status" value="3"/>
</dbReference>
<evidence type="ECO:0000259" key="18">
    <source>
        <dbReference type="PROSITE" id="PS50835"/>
    </source>
</evidence>
<keyword evidence="21" id="KW-1185">Reference proteome</keyword>
<keyword evidence="5" id="KW-0677">Repeat</keyword>
<comment type="function">
    <text evidence="12">Mediates response to the active Hedgehog (Hh) protein signal in embryos, functioning upstream or at the level of patched (ptc).</text>
</comment>
<comment type="similarity">
    <text evidence="13">Belongs to the immunoglobulin superfamily. IHOG family.</text>
</comment>
<evidence type="ECO:0000256" key="8">
    <source>
        <dbReference type="ARBA" id="ARBA00023136"/>
    </source>
</evidence>
<keyword evidence="8 17" id="KW-0472">Membrane</keyword>
<evidence type="ECO:0000256" key="6">
    <source>
        <dbReference type="ARBA" id="ARBA00022974"/>
    </source>
</evidence>
<accession>A0A8J2MQH2</accession>
<keyword evidence="11" id="KW-0393">Immunoglobulin domain</keyword>
<dbReference type="FunFam" id="2.60.40.10:FF:000032">
    <property type="entry name" value="palladin isoform X1"/>
    <property type="match status" value="1"/>
</dbReference>
<dbReference type="Proteomes" id="UP000786811">
    <property type="component" value="Unassembled WGS sequence"/>
</dbReference>
<dbReference type="PANTHER" id="PTHR44170">
    <property type="entry name" value="PROTEIN SIDEKICK"/>
    <property type="match status" value="1"/>
</dbReference>
<evidence type="ECO:0000259" key="19">
    <source>
        <dbReference type="PROSITE" id="PS50853"/>
    </source>
</evidence>
<evidence type="ECO:0000313" key="21">
    <source>
        <dbReference type="Proteomes" id="UP000786811"/>
    </source>
</evidence>
<dbReference type="Pfam" id="PF13927">
    <property type="entry name" value="Ig_3"/>
    <property type="match status" value="3"/>
</dbReference>
<evidence type="ECO:0000256" key="9">
    <source>
        <dbReference type="ARBA" id="ARBA00023157"/>
    </source>
</evidence>
<proteinExistence type="inferred from homology"/>
<evidence type="ECO:0000256" key="7">
    <source>
        <dbReference type="ARBA" id="ARBA00022989"/>
    </source>
</evidence>
<keyword evidence="6" id="KW-0654">Proteoglycan</keyword>
<evidence type="ECO:0000256" key="13">
    <source>
        <dbReference type="ARBA" id="ARBA00038144"/>
    </source>
</evidence>
<dbReference type="EMBL" id="CAJNRD030001121">
    <property type="protein sequence ID" value="CAG5096344.1"/>
    <property type="molecule type" value="Genomic_DNA"/>
</dbReference>
<evidence type="ECO:0000256" key="15">
    <source>
        <dbReference type="ARBA" id="ARBA00041099"/>
    </source>
</evidence>
<feature type="domain" description="Ig-like" evidence="18">
    <location>
        <begin position="132"/>
        <end position="229"/>
    </location>
</feature>
<feature type="domain" description="Ig-like" evidence="18">
    <location>
        <begin position="327"/>
        <end position="413"/>
    </location>
</feature>
<dbReference type="SUPFAM" id="SSF48726">
    <property type="entry name" value="Immunoglobulin"/>
    <property type="match status" value="4"/>
</dbReference>
<evidence type="ECO:0000256" key="16">
    <source>
        <dbReference type="SAM" id="MobiDB-lite"/>
    </source>
</evidence>
<dbReference type="CDD" id="cd00063">
    <property type="entry name" value="FN3"/>
    <property type="match status" value="2"/>
</dbReference>
<evidence type="ECO:0000256" key="2">
    <source>
        <dbReference type="ARBA" id="ARBA00022674"/>
    </source>
</evidence>
<dbReference type="GO" id="GO:0098609">
    <property type="term" value="P:cell-cell adhesion"/>
    <property type="evidence" value="ECO:0007669"/>
    <property type="project" value="TreeGrafter"/>
</dbReference>
<evidence type="ECO:0000256" key="17">
    <source>
        <dbReference type="SAM" id="Phobius"/>
    </source>
</evidence>
<feature type="region of interest" description="Disordered" evidence="16">
    <location>
        <begin position="414"/>
        <end position="465"/>
    </location>
</feature>
<organism evidence="20 21">
    <name type="scientific">Cotesia congregata</name>
    <name type="common">Parasitoid wasp</name>
    <name type="synonym">Apanteles congregatus</name>
    <dbReference type="NCBI Taxonomy" id="51543"/>
    <lineage>
        <taxon>Eukaryota</taxon>
        <taxon>Metazoa</taxon>
        <taxon>Ecdysozoa</taxon>
        <taxon>Arthropoda</taxon>
        <taxon>Hexapoda</taxon>
        <taxon>Insecta</taxon>
        <taxon>Pterygota</taxon>
        <taxon>Neoptera</taxon>
        <taxon>Endopterygota</taxon>
        <taxon>Hymenoptera</taxon>
        <taxon>Apocrita</taxon>
        <taxon>Ichneumonoidea</taxon>
        <taxon>Braconidae</taxon>
        <taxon>Microgastrinae</taxon>
        <taxon>Cotesia</taxon>
    </lineage>
</organism>
<dbReference type="SMART" id="SM00060">
    <property type="entry name" value="FN3"/>
    <property type="match status" value="2"/>
</dbReference>
<sequence length="816" mass="90819">MTAFTRQSQMERIKMGQLTFEVIGIFTIFLLSLDFNVSAYRQESGMWFTRHPQPLEAPLYDEVDFECSLNLEADKFAWRHRALNSKHWGPLIPMPNSGGKTSKFVVNFDNESKAGDYRCIAFYGTSGLASEPGRLKLAKIDKFTDKDDIEIRIPVGNTVPITCPVPFSSPEAIVQFYKNKMLLKNVNLIGDKTMIIENAQLSDSGNYDCTAENYIVTENYRSNYQTKLQVYTEKKNINPFFIKQPQTEYKVLKNSNVILECFGAGYPVPKLSWSRLAGSLPQSSQYKPSGLSITNLQPSDRGEYHCVWANDNYNIKTSIILEVVEPPKVVKGPKASTFSEGGYLELFCNVTGVPEPTIEWLINGETLESSSTVEIRGSKLIIDPVEKIHAGIFQCVASNEYGSHSGYNLSKVNAKQHMSGSNMNSHQGSHGPSGNFHKHNKGGNRRKNKENHRKGTKLVPPNPPEVTRLSDVSVMVRWTVPEKTGLPIQFFKVQYQELGPKANSKQSKWSTANMEIPNHIRSFEVIDLVPERTYRFRIAAVYSNNDNQPSENSERFYLNRMSGFEINKMPIPLLTNTEALGPDRVLLIWQNPEKTVDIDGFYVYHRASTSAGDYIKTTVEGKNSTNITISHLQPDTNYEFKIQSFSVDAASEFSKIIRQKTLKAAPEQPPIQQILPDGGPQSTRNRHNGTLYAIIGGTLGGVILLGALSAIVVIYKKSRIKQNRESSQNEGKSIANGLVMNGSVTDSKINITSNPLAVLDTSDSTIQPKNGQQLSMEMTSFTNGQVNNTINGNDGSLTSSAGFNGSKADITQSSMD</sequence>
<dbReference type="InterPro" id="IPR036116">
    <property type="entry name" value="FN3_sf"/>
</dbReference>
<dbReference type="GO" id="GO:0007399">
    <property type="term" value="P:nervous system development"/>
    <property type="evidence" value="ECO:0007669"/>
    <property type="project" value="TreeGrafter"/>
</dbReference>
<dbReference type="SUPFAM" id="SSF49265">
    <property type="entry name" value="Fibronectin type III"/>
    <property type="match status" value="1"/>
</dbReference>
<comment type="subcellular location">
    <subcellularLocation>
        <location evidence="1">Membrane</location>
        <topology evidence="1">Single-pass type I membrane protein</topology>
    </subcellularLocation>
</comment>
<feature type="domain" description="Fibronectin type-III" evidence="19">
    <location>
        <begin position="460"/>
        <end position="561"/>
    </location>
</feature>
<dbReference type="OrthoDB" id="9998697at2759"/>
<dbReference type="InterPro" id="IPR003599">
    <property type="entry name" value="Ig_sub"/>
</dbReference>
<keyword evidence="10" id="KW-0325">Glycoprotein</keyword>
<keyword evidence="2" id="KW-0358">Heparin-binding</keyword>
<keyword evidence="9" id="KW-1015">Disulfide bond</keyword>